<evidence type="ECO:0000313" key="5">
    <source>
        <dbReference type="EMBL" id="MBR7619250.1"/>
    </source>
</evidence>
<dbReference type="Pfam" id="PF13561">
    <property type="entry name" value="adh_short_C2"/>
    <property type="match status" value="1"/>
</dbReference>
<dbReference type="InterPro" id="IPR002347">
    <property type="entry name" value="SDR_fam"/>
</dbReference>
<dbReference type="EC" id="1.1.1.175" evidence="3"/>
<dbReference type="InterPro" id="IPR036291">
    <property type="entry name" value="NAD(P)-bd_dom_sf"/>
</dbReference>
<comment type="caution">
    <text evidence="5">The sequence shown here is derived from an EMBL/GenBank/DDBJ whole genome shotgun (WGS) entry which is preliminary data.</text>
</comment>
<accession>A0A941CZ28</accession>
<comment type="similarity">
    <text evidence="1">Belongs to the short-chain dehydrogenases/reductases (SDR) family.</text>
</comment>
<evidence type="ECO:0000313" key="6">
    <source>
        <dbReference type="Proteomes" id="UP000622580"/>
    </source>
</evidence>
<dbReference type="Proteomes" id="UP000622580">
    <property type="component" value="Unassembled WGS sequence"/>
</dbReference>
<protein>
    <recommendedName>
        <fullName evidence="4">D-xylose 1-dehydrogenase</fullName>
        <ecNumber evidence="3">1.1.1.175</ecNumber>
    </recommendedName>
</protein>
<dbReference type="PANTHER" id="PTHR24321:SF8">
    <property type="entry name" value="ESTRADIOL 17-BETA-DEHYDROGENASE 8-RELATED"/>
    <property type="match status" value="1"/>
</dbReference>
<keyword evidence="6" id="KW-1185">Reference proteome</keyword>
<dbReference type="EMBL" id="JAGSGD010000001">
    <property type="protein sequence ID" value="MBR7619250.1"/>
    <property type="molecule type" value="Genomic_DNA"/>
</dbReference>
<dbReference type="Gene3D" id="3.40.50.720">
    <property type="entry name" value="NAD(P)-binding Rossmann-like Domain"/>
    <property type="match status" value="1"/>
</dbReference>
<dbReference type="InterPro" id="IPR020904">
    <property type="entry name" value="Sc_DH/Rdtase_CS"/>
</dbReference>
<gene>
    <name evidence="5" type="ORF">JKL49_07590</name>
</gene>
<dbReference type="RefSeq" id="WP_215339540.1">
    <property type="nucleotide sequence ID" value="NZ_JAGSGD010000001.1"/>
</dbReference>
<organism evidence="5 6">
    <name type="scientific">Phenylobacterium glaciei</name>
    <dbReference type="NCBI Taxonomy" id="2803784"/>
    <lineage>
        <taxon>Bacteria</taxon>
        <taxon>Pseudomonadati</taxon>
        <taxon>Pseudomonadota</taxon>
        <taxon>Alphaproteobacteria</taxon>
        <taxon>Caulobacterales</taxon>
        <taxon>Caulobacteraceae</taxon>
        <taxon>Phenylobacterium</taxon>
    </lineage>
</organism>
<dbReference type="PRINTS" id="PR00081">
    <property type="entry name" value="GDHRDH"/>
</dbReference>
<evidence type="ECO:0000256" key="2">
    <source>
        <dbReference type="ARBA" id="ARBA00023002"/>
    </source>
</evidence>
<dbReference type="FunFam" id="3.40.50.720:FF:000084">
    <property type="entry name" value="Short-chain dehydrogenase reductase"/>
    <property type="match status" value="1"/>
</dbReference>
<proteinExistence type="inferred from homology"/>
<dbReference type="PROSITE" id="PS00061">
    <property type="entry name" value="ADH_SHORT"/>
    <property type="match status" value="1"/>
</dbReference>
<dbReference type="SUPFAM" id="SSF51735">
    <property type="entry name" value="NAD(P)-binding Rossmann-fold domains"/>
    <property type="match status" value="1"/>
</dbReference>
<dbReference type="AlphaFoldDB" id="A0A941CZ28"/>
<evidence type="ECO:0000256" key="3">
    <source>
        <dbReference type="ARBA" id="ARBA00066641"/>
    </source>
</evidence>
<evidence type="ECO:0000256" key="1">
    <source>
        <dbReference type="ARBA" id="ARBA00006484"/>
    </source>
</evidence>
<dbReference type="CDD" id="cd05233">
    <property type="entry name" value="SDR_c"/>
    <property type="match status" value="1"/>
</dbReference>
<dbReference type="PRINTS" id="PR00080">
    <property type="entry name" value="SDRFAMILY"/>
</dbReference>
<dbReference type="PANTHER" id="PTHR24321">
    <property type="entry name" value="DEHYDROGENASES, SHORT CHAIN"/>
    <property type="match status" value="1"/>
</dbReference>
<sequence>MEELAIFPSLKGKVAFVTGGASGLGGAIVEAFHRQGAKPAFIDIDEAAGAALAGRLGGCWFRKCDVTDPVDLQRAIVDAAQELGALDIIVNNVANDVRHAASETSPEAWRQILAVNLDPAFFTSIAALPFMKVAGGGSIINITSINAILGPANLAGYVAAKGAINAMTKSLAREWGQFKVRVNAIAPGWIVTDRQLKLWLTPEAESEWMTQVSLQRRIYPQDVTPLVLFLAASDSSVITGQVMVIDGGRT</sequence>
<reference evidence="5" key="1">
    <citation type="submission" date="2021-04" db="EMBL/GenBank/DDBJ databases">
        <title>Draft genome assembly of strain Phenylobacterium sp. 20VBR1 using MiniION and Illumina platforms.</title>
        <authorList>
            <person name="Thomas F.A."/>
            <person name="Krishnan K.P."/>
            <person name="Sinha R.K."/>
        </authorList>
    </citation>
    <scope>NUCLEOTIDE SEQUENCE</scope>
    <source>
        <strain evidence="5">20VBR1</strain>
    </source>
</reference>
<name>A0A941CZ28_9CAUL</name>
<dbReference type="GO" id="GO:0047838">
    <property type="term" value="F:D-xylose 1-dehydrogenase (NAD+) activity"/>
    <property type="evidence" value="ECO:0007669"/>
    <property type="project" value="UniProtKB-EC"/>
</dbReference>
<keyword evidence="2" id="KW-0560">Oxidoreductase</keyword>
<evidence type="ECO:0000256" key="4">
    <source>
        <dbReference type="ARBA" id="ARBA00069939"/>
    </source>
</evidence>